<comment type="caution">
    <text evidence="2">The sequence shown here is derived from an EMBL/GenBank/DDBJ whole genome shotgun (WGS) entry which is preliminary data.</text>
</comment>
<name>A0A8H4N5Q1_9PEZI</name>
<feature type="compositionally biased region" description="Basic residues" evidence="1">
    <location>
        <begin position="53"/>
        <end position="62"/>
    </location>
</feature>
<dbReference type="GO" id="GO:0003824">
    <property type="term" value="F:catalytic activity"/>
    <property type="evidence" value="ECO:0007669"/>
    <property type="project" value="InterPro"/>
</dbReference>
<evidence type="ECO:0000313" key="3">
    <source>
        <dbReference type="Proteomes" id="UP000572817"/>
    </source>
</evidence>
<proteinExistence type="predicted"/>
<dbReference type="Proteomes" id="UP000572817">
    <property type="component" value="Unassembled WGS sequence"/>
</dbReference>
<keyword evidence="3" id="KW-1185">Reference proteome</keyword>
<protein>
    <submittedName>
        <fullName evidence="2">Cytidine and deoxycytidylate deaminase</fullName>
    </submittedName>
</protein>
<sequence length="331" mass="35442">MTKTDHYLSLCLEQAALSPLRHRHGCIVVRGGKVLGAGHNAHRPGYDGGALKTGKRKSKPKNHPPINDRFTRFESMGGGSANAPLSMHAEMMALADAVATRRSARAGRALCGQKPFFQLPGGGKRAQQHPRPDADRAPRTPAKKTPTLQRHARLLPRGQTTGAAPSHAVEDRTKYRLLVGADVYVTRLGHRFPGQPPPPPGSSASLLSAVEEPVVVTGSLHDELTCTAKGAEVRAVEGMGVVEKGSVLASRPCYRCVGFMHNVGVKRVFWTNEEGVWEGAKVRDLVDELEGIGGSGGEDGEEYEGHGVGSRVYVTKHEVLMLRRLLGEGGG</sequence>
<dbReference type="Gene3D" id="3.40.140.10">
    <property type="entry name" value="Cytidine Deaminase, domain 2"/>
    <property type="match status" value="1"/>
</dbReference>
<dbReference type="EMBL" id="WWBZ02000033">
    <property type="protein sequence ID" value="KAF4306881.1"/>
    <property type="molecule type" value="Genomic_DNA"/>
</dbReference>
<dbReference type="InterPro" id="IPR016193">
    <property type="entry name" value="Cytidine_deaminase-like"/>
</dbReference>
<dbReference type="GO" id="GO:0006139">
    <property type="term" value="P:nucleobase-containing compound metabolic process"/>
    <property type="evidence" value="ECO:0007669"/>
    <property type="project" value="UniProtKB-ARBA"/>
</dbReference>
<dbReference type="AlphaFoldDB" id="A0A8H4N5Q1"/>
<gene>
    <name evidence="2" type="ORF">GTA08_BOTSDO05922</name>
</gene>
<dbReference type="SUPFAM" id="SSF53927">
    <property type="entry name" value="Cytidine deaminase-like"/>
    <property type="match status" value="1"/>
</dbReference>
<accession>A0A8H4N5Q1</accession>
<reference evidence="2" key="1">
    <citation type="submission" date="2020-04" db="EMBL/GenBank/DDBJ databases">
        <title>Genome Assembly and Annotation of Botryosphaeria dothidea sdau 11-99, a Latent Pathogen of Apple Fruit Ring Rot in China.</title>
        <authorList>
            <person name="Yu C."/>
            <person name="Diao Y."/>
            <person name="Lu Q."/>
            <person name="Zhao J."/>
            <person name="Cui S."/>
            <person name="Peng C."/>
            <person name="He B."/>
            <person name="Liu H."/>
        </authorList>
    </citation>
    <scope>NUCLEOTIDE SEQUENCE [LARGE SCALE GENOMIC DNA]</scope>
    <source>
        <strain evidence="2">Sdau11-99</strain>
    </source>
</reference>
<evidence type="ECO:0000256" key="1">
    <source>
        <dbReference type="SAM" id="MobiDB-lite"/>
    </source>
</evidence>
<dbReference type="OrthoDB" id="9972196at2759"/>
<organism evidence="2 3">
    <name type="scientific">Botryosphaeria dothidea</name>
    <dbReference type="NCBI Taxonomy" id="55169"/>
    <lineage>
        <taxon>Eukaryota</taxon>
        <taxon>Fungi</taxon>
        <taxon>Dikarya</taxon>
        <taxon>Ascomycota</taxon>
        <taxon>Pezizomycotina</taxon>
        <taxon>Dothideomycetes</taxon>
        <taxon>Dothideomycetes incertae sedis</taxon>
        <taxon>Botryosphaeriales</taxon>
        <taxon>Botryosphaeriaceae</taxon>
        <taxon>Botryosphaeria</taxon>
    </lineage>
</organism>
<evidence type="ECO:0000313" key="2">
    <source>
        <dbReference type="EMBL" id="KAF4306881.1"/>
    </source>
</evidence>
<feature type="region of interest" description="Disordered" evidence="1">
    <location>
        <begin position="115"/>
        <end position="169"/>
    </location>
</feature>
<feature type="region of interest" description="Disordered" evidence="1">
    <location>
        <begin position="39"/>
        <end position="74"/>
    </location>
</feature>